<dbReference type="Proteomes" id="UP000199250">
    <property type="component" value="Unassembled WGS sequence"/>
</dbReference>
<reference evidence="9 10" key="1">
    <citation type="submission" date="2016-10" db="EMBL/GenBank/DDBJ databases">
        <authorList>
            <person name="de Groot N.N."/>
        </authorList>
    </citation>
    <scope>NUCLEOTIDE SEQUENCE [LARGE SCALE GENOMIC DNA]</scope>
    <source>
        <strain evidence="9 10">DSM 373</strain>
    </source>
</reference>
<accession>A0A1H6XCK5</accession>
<comment type="subcellular location">
    <subcellularLocation>
        <location evidence="1">Cell membrane</location>
        <topology evidence="1">Multi-pass membrane protein</topology>
    </subcellularLocation>
</comment>
<comment type="similarity">
    <text evidence="2">Belongs to the DoxX family.</text>
</comment>
<dbReference type="InterPro" id="IPR051907">
    <property type="entry name" value="DoxX-like_oxidoreductase"/>
</dbReference>
<evidence type="ECO:0000313" key="10">
    <source>
        <dbReference type="Proteomes" id="UP000199250"/>
    </source>
</evidence>
<feature type="transmembrane region" description="Helical" evidence="8">
    <location>
        <begin position="114"/>
        <end position="134"/>
    </location>
</feature>
<dbReference type="PANTHER" id="PTHR33452">
    <property type="entry name" value="OXIDOREDUCTASE CATD-RELATED"/>
    <property type="match status" value="1"/>
</dbReference>
<feature type="transmembrane region" description="Helical" evidence="8">
    <location>
        <begin position="146"/>
        <end position="166"/>
    </location>
</feature>
<evidence type="ECO:0000256" key="1">
    <source>
        <dbReference type="ARBA" id="ARBA00004651"/>
    </source>
</evidence>
<evidence type="ECO:0000256" key="6">
    <source>
        <dbReference type="ARBA" id="ARBA00023136"/>
    </source>
</evidence>
<feature type="region of interest" description="Disordered" evidence="7">
    <location>
        <begin position="19"/>
        <end position="45"/>
    </location>
</feature>
<proteinExistence type="inferred from homology"/>
<dbReference type="InterPro" id="IPR032808">
    <property type="entry name" value="DoxX"/>
</dbReference>
<dbReference type="PANTHER" id="PTHR33452:SF1">
    <property type="entry name" value="INNER MEMBRANE PROTEIN YPHA-RELATED"/>
    <property type="match status" value="1"/>
</dbReference>
<name>A0A1H6XCK5_9GAMM</name>
<evidence type="ECO:0000256" key="8">
    <source>
        <dbReference type="SAM" id="Phobius"/>
    </source>
</evidence>
<organism evidence="9 10">
    <name type="scientific">Azotobacter beijerinckii</name>
    <dbReference type="NCBI Taxonomy" id="170623"/>
    <lineage>
        <taxon>Bacteria</taxon>
        <taxon>Pseudomonadati</taxon>
        <taxon>Pseudomonadota</taxon>
        <taxon>Gammaproteobacteria</taxon>
        <taxon>Pseudomonadales</taxon>
        <taxon>Pseudomonadaceae</taxon>
        <taxon>Azotobacter</taxon>
    </lineage>
</organism>
<dbReference type="AlphaFoldDB" id="A0A1H6XCK5"/>
<keyword evidence="4 8" id="KW-0812">Transmembrane</keyword>
<feature type="transmembrane region" description="Helical" evidence="8">
    <location>
        <begin position="87"/>
        <end position="107"/>
    </location>
</feature>
<dbReference type="EMBL" id="FNYQ01000066">
    <property type="protein sequence ID" value="SEJ25214.1"/>
    <property type="molecule type" value="Genomic_DNA"/>
</dbReference>
<dbReference type="GO" id="GO:0005886">
    <property type="term" value="C:plasma membrane"/>
    <property type="evidence" value="ECO:0007669"/>
    <property type="project" value="UniProtKB-SubCell"/>
</dbReference>
<evidence type="ECO:0000256" key="7">
    <source>
        <dbReference type="SAM" id="MobiDB-lite"/>
    </source>
</evidence>
<sequence>MDDIALFGILIESQGDTSLYSRHTTLPPPTRRHGHDPFDPDRHPHRQCHRLRRSRPAELAVHRQRPGQGRRPGRHTLGYIGSTGLPFPTLALAVALLIELGFATALLVGYRTRLVATVMAGFTLATALAFHNQFGDQNQLIHFLKNLAIAGGLLQVAAFGAGALSLDAYRSRRTAHA</sequence>
<keyword evidence="3" id="KW-1003">Cell membrane</keyword>
<evidence type="ECO:0000256" key="3">
    <source>
        <dbReference type="ARBA" id="ARBA00022475"/>
    </source>
</evidence>
<keyword evidence="6 8" id="KW-0472">Membrane</keyword>
<evidence type="ECO:0000256" key="2">
    <source>
        <dbReference type="ARBA" id="ARBA00006679"/>
    </source>
</evidence>
<keyword evidence="5 8" id="KW-1133">Transmembrane helix</keyword>
<evidence type="ECO:0000256" key="5">
    <source>
        <dbReference type="ARBA" id="ARBA00022989"/>
    </source>
</evidence>
<protein>
    <submittedName>
        <fullName evidence="9">Uncharacterized membrane protein YphA, DoxX/SURF4 family</fullName>
    </submittedName>
</protein>
<gene>
    <name evidence="9" type="ORF">SAMN04244572_03287</name>
</gene>
<evidence type="ECO:0000313" key="9">
    <source>
        <dbReference type="EMBL" id="SEJ25214.1"/>
    </source>
</evidence>
<evidence type="ECO:0000256" key="4">
    <source>
        <dbReference type="ARBA" id="ARBA00022692"/>
    </source>
</evidence>
<dbReference type="Pfam" id="PF07681">
    <property type="entry name" value="DoxX"/>
    <property type="match status" value="1"/>
</dbReference>